<evidence type="ECO:0000313" key="1">
    <source>
        <dbReference type="EMBL" id="EKT4443986.1"/>
    </source>
</evidence>
<dbReference type="AlphaFoldDB" id="A0AAI9G205"/>
<proteinExistence type="predicted"/>
<sequence length="113" mass="11950">MTSKHTPGPWEVAEQDGELFVQVVNQPASCHPMFDRYRIIHGYVGGDPTDNPTPDLGTPEANALLIAAAPELLEALKDLIGWVPGGVHFHTDAPQKAVERASAAIAKATGEGA</sequence>
<comment type="caution">
    <text evidence="1">The sequence shown here is derived from an EMBL/GenBank/DDBJ whole genome shotgun (WGS) entry which is preliminary data.</text>
</comment>
<protein>
    <submittedName>
        <fullName evidence="1">Uncharacterized protein</fullName>
    </submittedName>
</protein>
<dbReference type="Proteomes" id="UP001214521">
    <property type="component" value="Unassembled WGS sequence"/>
</dbReference>
<dbReference type="EMBL" id="ABLOMU010000136">
    <property type="protein sequence ID" value="EKT4443986.1"/>
    <property type="molecule type" value="Genomic_DNA"/>
</dbReference>
<accession>A0AAI9G205</accession>
<reference evidence="1" key="1">
    <citation type="submission" date="2022-07" db="EMBL/GenBank/DDBJ databases">
        <authorList>
            <consortium name="Clinical and Environmental Microbiology Branch: Whole genome sequencing antimicrobial resistance pathogens in the healthcare setting"/>
        </authorList>
    </citation>
    <scope>NUCLEOTIDE SEQUENCE</scope>
    <source>
        <strain evidence="1">Stenotrophomonas_maltophilia_2021CK-00905</strain>
    </source>
</reference>
<organism evidence="1 2">
    <name type="scientific">Stenotrophomonas maltophilia</name>
    <name type="common">Pseudomonas maltophilia</name>
    <name type="synonym">Xanthomonas maltophilia</name>
    <dbReference type="NCBI Taxonomy" id="40324"/>
    <lineage>
        <taxon>Bacteria</taxon>
        <taxon>Pseudomonadati</taxon>
        <taxon>Pseudomonadota</taxon>
        <taxon>Gammaproteobacteria</taxon>
        <taxon>Lysobacterales</taxon>
        <taxon>Lysobacteraceae</taxon>
        <taxon>Stenotrophomonas</taxon>
        <taxon>Stenotrophomonas maltophilia group</taxon>
    </lineage>
</organism>
<evidence type="ECO:0000313" key="2">
    <source>
        <dbReference type="Proteomes" id="UP001214521"/>
    </source>
</evidence>
<gene>
    <name evidence="1" type="ORF">QEK83_004698</name>
</gene>
<dbReference type="RefSeq" id="WP_164158744.1">
    <property type="nucleotide sequence ID" value="NZ_VKQR01000028.1"/>
</dbReference>
<name>A0AAI9G205_STEMA</name>